<feature type="non-terminal residue" evidence="3">
    <location>
        <position position="99"/>
    </location>
</feature>
<dbReference type="GO" id="GO:0003677">
    <property type="term" value="F:DNA binding"/>
    <property type="evidence" value="ECO:0007669"/>
    <property type="project" value="UniProtKB-KW"/>
</dbReference>
<proteinExistence type="predicted"/>
<keyword evidence="4" id="KW-1185">Reference proteome</keyword>
<sequence>STRNLATQLPASRETIRKIIDSGSSSHLSPIPRSRPAILTASEDAALVAFILWLEKSCFPAEKSQVGDVALGFLHSRGIEKSQLSKNWYLRFRGRHLEL</sequence>
<protein>
    <recommendedName>
        <fullName evidence="2">HTH CENPB-type domain-containing protein</fullName>
    </recommendedName>
</protein>
<dbReference type="Proteomes" id="UP000736672">
    <property type="component" value="Unassembled WGS sequence"/>
</dbReference>
<name>A0A9P9JMK0_FUSSL</name>
<comment type="caution">
    <text evidence="3">The sequence shown here is derived from an EMBL/GenBank/DDBJ whole genome shotgun (WGS) entry which is preliminary data.</text>
</comment>
<feature type="domain" description="HTH CENPB-type" evidence="2">
    <location>
        <begin position="31"/>
        <end position="99"/>
    </location>
</feature>
<dbReference type="AlphaFoldDB" id="A0A9P9JMK0"/>
<organism evidence="3 4">
    <name type="scientific">Fusarium solani</name>
    <name type="common">Filamentous fungus</name>
    <dbReference type="NCBI Taxonomy" id="169388"/>
    <lineage>
        <taxon>Eukaryota</taxon>
        <taxon>Fungi</taxon>
        <taxon>Dikarya</taxon>
        <taxon>Ascomycota</taxon>
        <taxon>Pezizomycotina</taxon>
        <taxon>Sordariomycetes</taxon>
        <taxon>Hypocreomycetidae</taxon>
        <taxon>Hypocreales</taxon>
        <taxon>Nectriaceae</taxon>
        <taxon>Fusarium</taxon>
        <taxon>Fusarium solani species complex</taxon>
    </lineage>
</organism>
<gene>
    <name evidence="3" type="ORF">B0J15DRAFT_361845</name>
</gene>
<dbReference type="InterPro" id="IPR006600">
    <property type="entry name" value="HTH_CenpB_DNA-bd_dom"/>
</dbReference>
<evidence type="ECO:0000256" key="1">
    <source>
        <dbReference type="ARBA" id="ARBA00023125"/>
    </source>
</evidence>
<keyword evidence="1" id="KW-0238">DNA-binding</keyword>
<evidence type="ECO:0000259" key="2">
    <source>
        <dbReference type="PROSITE" id="PS51253"/>
    </source>
</evidence>
<dbReference type="PROSITE" id="PS51253">
    <property type="entry name" value="HTH_CENPB"/>
    <property type="match status" value="1"/>
</dbReference>
<feature type="non-terminal residue" evidence="3">
    <location>
        <position position="1"/>
    </location>
</feature>
<evidence type="ECO:0000313" key="4">
    <source>
        <dbReference type="Proteomes" id="UP000736672"/>
    </source>
</evidence>
<reference evidence="3" key="1">
    <citation type="journal article" date="2021" name="Nat. Commun.">
        <title>Genetic determinants of endophytism in the Arabidopsis root mycobiome.</title>
        <authorList>
            <person name="Mesny F."/>
            <person name="Miyauchi S."/>
            <person name="Thiergart T."/>
            <person name="Pickel B."/>
            <person name="Atanasova L."/>
            <person name="Karlsson M."/>
            <person name="Huettel B."/>
            <person name="Barry K.W."/>
            <person name="Haridas S."/>
            <person name="Chen C."/>
            <person name="Bauer D."/>
            <person name="Andreopoulos W."/>
            <person name="Pangilinan J."/>
            <person name="LaButti K."/>
            <person name="Riley R."/>
            <person name="Lipzen A."/>
            <person name="Clum A."/>
            <person name="Drula E."/>
            <person name="Henrissat B."/>
            <person name="Kohler A."/>
            <person name="Grigoriev I.V."/>
            <person name="Martin F.M."/>
            <person name="Hacquard S."/>
        </authorList>
    </citation>
    <scope>NUCLEOTIDE SEQUENCE</scope>
    <source>
        <strain evidence="3">FSSC 5 MPI-SDFR-AT-0091</strain>
    </source>
</reference>
<accession>A0A9P9JMK0</accession>
<dbReference type="EMBL" id="JAGTJS010000039">
    <property type="protein sequence ID" value="KAH7230293.1"/>
    <property type="molecule type" value="Genomic_DNA"/>
</dbReference>
<dbReference type="OrthoDB" id="4733042at2759"/>
<evidence type="ECO:0000313" key="3">
    <source>
        <dbReference type="EMBL" id="KAH7230293.1"/>
    </source>
</evidence>